<dbReference type="GO" id="GO:0046872">
    <property type="term" value="F:metal ion binding"/>
    <property type="evidence" value="ECO:0007669"/>
    <property type="project" value="InterPro"/>
</dbReference>
<dbReference type="InterPro" id="IPR036527">
    <property type="entry name" value="SCP2_sterol-bd_dom_sf"/>
</dbReference>
<dbReference type="NCBIfam" id="TIGR03083">
    <property type="entry name" value="maleylpyruvate isomerase family mycothiol-dependent enzyme"/>
    <property type="match status" value="1"/>
</dbReference>
<feature type="domain" description="MDMPI C-terminal" evidence="1">
    <location>
        <begin position="149"/>
        <end position="253"/>
    </location>
</feature>
<protein>
    <submittedName>
        <fullName evidence="3">Uncharacterized protein (TIGR03083 family)</fullName>
    </submittedName>
</protein>
<feature type="domain" description="Mycothiol-dependent maleylpyruvate isomerase metal-binding" evidence="2">
    <location>
        <begin position="12"/>
        <end position="137"/>
    </location>
</feature>
<dbReference type="InterPro" id="IPR017517">
    <property type="entry name" value="Maleyloyr_isom"/>
</dbReference>
<gene>
    <name evidence="3" type="ORF">FHS42_000266</name>
</gene>
<dbReference type="InterPro" id="IPR010872">
    <property type="entry name" value="MDMPI_C-term_domain"/>
</dbReference>
<dbReference type="SUPFAM" id="SSF55718">
    <property type="entry name" value="SCP-like"/>
    <property type="match status" value="1"/>
</dbReference>
<dbReference type="PANTHER" id="PTHR40758:SF1">
    <property type="entry name" value="CONSERVED PROTEIN"/>
    <property type="match status" value="1"/>
</dbReference>
<proteinExistence type="predicted"/>
<evidence type="ECO:0000313" key="3">
    <source>
        <dbReference type="EMBL" id="MBB5933248.1"/>
    </source>
</evidence>
<organism evidence="3 4">
    <name type="scientific">Streptomyces zagrosensis</name>
    <dbReference type="NCBI Taxonomy" id="1042984"/>
    <lineage>
        <taxon>Bacteria</taxon>
        <taxon>Bacillati</taxon>
        <taxon>Actinomycetota</taxon>
        <taxon>Actinomycetes</taxon>
        <taxon>Kitasatosporales</taxon>
        <taxon>Streptomycetaceae</taxon>
        <taxon>Streptomyces</taxon>
    </lineage>
</organism>
<accession>A0A7W9Q438</accession>
<reference evidence="3 4" key="1">
    <citation type="submission" date="2020-08" db="EMBL/GenBank/DDBJ databases">
        <title>Genomic Encyclopedia of Type Strains, Phase III (KMG-III): the genomes of soil and plant-associated and newly described type strains.</title>
        <authorList>
            <person name="Whitman W."/>
        </authorList>
    </citation>
    <scope>NUCLEOTIDE SEQUENCE [LARGE SCALE GENOMIC DNA]</scope>
    <source>
        <strain evidence="3 4">CECT 8305</strain>
    </source>
</reference>
<evidence type="ECO:0000313" key="4">
    <source>
        <dbReference type="Proteomes" id="UP000588098"/>
    </source>
</evidence>
<dbReference type="EMBL" id="JACHJL010000001">
    <property type="protein sequence ID" value="MBB5933248.1"/>
    <property type="molecule type" value="Genomic_DNA"/>
</dbReference>
<evidence type="ECO:0000259" key="1">
    <source>
        <dbReference type="Pfam" id="PF07398"/>
    </source>
</evidence>
<dbReference type="Pfam" id="PF11716">
    <property type="entry name" value="MDMPI_N"/>
    <property type="match status" value="1"/>
</dbReference>
<name>A0A7W9Q438_9ACTN</name>
<dbReference type="RefSeq" id="WP_184568603.1">
    <property type="nucleotide sequence ID" value="NZ_JACHJL010000001.1"/>
</dbReference>
<dbReference type="InterPro" id="IPR024344">
    <property type="entry name" value="MDMPI_metal-binding"/>
</dbReference>
<dbReference type="Proteomes" id="UP000588098">
    <property type="component" value="Unassembled WGS sequence"/>
</dbReference>
<dbReference type="GO" id="GO:0005886">
    <property type="term" value="C:plasma membrane"/>
    <property type="evidence" value="ECO:0007669"/>
    <property type="project" value="TreeGrafter"/>
</dbReference>
<dbReference type="Pfam" id="PF07398">
    <property type="entry name" value="MDMPI_C"/>
    <property type="match status" value="1"/>
</dbReference>
<dbReference type="InterPro" id="IPR034660">
    <property type="entry name" value="DinB/YfiT-like"/>
</dbReference>
<dbReference type="SUPFAM" id="SSF109854">
    <property type="entry name" value="DinB/YfiT-like putative metalloenzymes"/>
    <property type="match status" value="1"/>
</dbReference>
<sequence length="262" mass="28950">MSRLGYDRYRTAFTAECDQLHATIADADLSVKVPTCPEWTLAELLRHVGRAQRWAEYLVSTRATEYVADERPESAAPEGDDPQAMAAWLADGAARFAATLSEAGPDAPVWTWAPEQSPAFWARRMTHETAIHRADAAATTGAAYTVDPEIAADAIDEWLEIISNPLAVEYNPKLAELRGKGETIHLYATDAPAELAAHWVIELVADGIRWSRAKGEATVTVRGPLTDLLRVFYRRLPVSTDRVEISGDRSVLDFWLDRASFA</sequence>
<dbReference type="AlphaFoldDB" id="A0A7W9Q438"/>
<keyword evidence="4" id="KW-1185">Reference proteome</keyword>
<evidence type="ECO:0000259" key="2">
    <source>
        <dbReference type="Pfam" id="PF11716"/>
    </source>
</evidence>
<comment type="caution">
    <text evidence="3">The sequence shown here is derived from an EMBL/GenBank/DDBJ whole genome shotgun (WGS) entry which is preliminary data.</text>
</comment>
<dbReference type="PANTHER" id="PTHR40758">
    <property type="entry name" value="CONSERVED PROTEIN"/>
    <property type="match status" value="1"/>
</dbReference>